<evidence type="ECO:0000259" key="17">
    <source>
        <dbReference type="Pfam" id="PF06202"/>
    </source>
</evidence>
<dbReference type="GO" id="GO:0005737">
    <property type="term" value="C:cytoplasm"/>
    <property type="evidence" value="ECO:0007669"/>
    <property type="project" value="UniProtKB-SubCell"/>
</dbReference>
<dbReference type="InterPro" id="IPR017853">
    <property type="entry name" value="GH"/>
</dbReference>
<evidence type="ECO:0000256" key="11">
    <source>
        <dbReference type="ARBA" id="ARBA00022801"/>
    </source>
</evidence>
<keyword evidence="22" id="KW-1185">Reference proteome</keyword>
<keyword evidence="8" id="KW-0963">Cytoplasm</keyword>
<evidence type="ECO:0000256" key="13">
    <source>
        <dbReference type="ARBA" id="ARBA00023268"/>
    </source>
</evidence>
<feature type="domain" description="Glycogen debranching enzyme central" evidence="20">
    <location>
        <begin position="691"/>
        <end position="928"/>
    </location>
</feature>
<keyword evidence="12" id="KW-0320">Glycogen biosynthesis</keyword>
<evidence type="ECO:0000256" key="7">
    <source>
        <dbReference type="ARBA" id="ARBA00020723"/>
    </source>
</evidence>
<comment type="subcellular location">
    <subcellularLocation>
        <location evidence="4">Cytoplasm</location>
    </subcellularLocation>
</comment>
<dbReference type="NCBIfam" id="TIGR01531">
    <property type="entry name" value="glyc_debranch"/>
    <property type="match status" value="1"/>
</dbReference>
<dbReference type="EC" id="3.2.1.33" evidence="6"/>
<evidence type="ECO:0000259" key="20">
    <source>
        <dbReference type="Pfam" id="PF14702"/>
    </source>
</evidence>
<dbReference type="GO" id="GO:0005980">
    <property type="term" value="P:glycogen catabolic process"/>
    <property type="evidence" value="ECO:0007669"/>
    <property type="project" value="InterPro"/>
</dbReference>
<keyword evidence="11 21" id="KW-0378">Hydrolase</keyword>
<sequence>MLQKIYEIKLTAEGAPIVLGNGKFLALPPPHEPYTLRFEVTGASDVARGGLLWSNLPPRDTQFVRNKFYGHEINATFNGTCCIDIEVHTPGAYAFYTQYYPMKPFLDPLSTEKVRSPIYYFTVNPRFSFQGRNLPLDALAMQTVVSKWMGPFESWNDKLKIIKNKGYNMVHFTPLQQRGDSNSPYSIYDQLTFDPEIFPGNENDIAKLMDHMETQHELIPLIDVVLNHTANNSAWLQEHPDSGYNINNSPHLSAAYELDTRLLEFSTEMKLLGYPTVLNSTDDLLVIMEGIKRDVLPSIRLWEFYVIDVVTIVTEARNIWKKADGQITPIPIPTGGSFEDKAHFIGEVAGIGFDMCGGRFHRRLDIEKAMGYFASLPGVDSNMGYVRFGEMVQRVIDALNVKFYHEFDDDISVMLEQLFNRIKYTRLDDHGPKMGEITPDSPLIETYFTRVKTTTGEVVGLANNGWIWAANPLVDFASPRSKAYIRREVIVWGDCVKLRYGAKPEDSPYLWDRMTKYVQICAKHFKGFRIDNCHSTPLHVGEYLLDKAREVRPDLYIVAELFSGSEAMDKIFVERLGINSLIREAMQCWTPAELSTLVHKHGGRPIGSISRGTVDGKPVHIRASPIHALFMDCTHDNETPYQRRTLGDTLPNAALVAMCACAIGSVVGFDEGYPHLLNVVSEVREYTFPPGIARAKGILNRMHEEMGTSGAGEMFVHHEGQYITVTRSNAKTGKGWFLIARTKFHLEGDQRLENITHQGTKLKQVLCCTFHATGDFKDSDTHLNGVPGELLDLEDATVEYSDSDVATVHLPAHFPQGSIALFRTEIPSMEKNGNIDRLARTGAAEVVKDLDPIAINDILYKADAEERDVTDGKFGVYNIPNYGSLAYAGLQGWMSVFRLIIRYNELGHPLCDNLRAGTWALDFLLSRIRRLESVHPTLKPLADWFEHRFDLATQLPSFLLPRFFVLIVQTAYSAITDRAIELCTLPYKEPTEFYRSLVLTSFQLHGKIKSAKLTPKSEAGALAAGLPHFSVSYMRCWGRDVFISLRGLLVCTGLHKEAKAHILAFASVLKHGMIPNLLDSGNKPRYNSRDSVWFFLQAIQDYCLLVPDGYSILQEKVKRRFPLDDRWIDVDDPEAYSYESSIEEIIVEVMSRHAAGIHFREAHAGPSIDFQMKDEGFNIDIDVDWETGMIFGGNQWNCGTWMDKMGESERAGNKGWPGTPRDGAAIEITGLLKSTLRWLSDMNAEGKFSTSEVKKSTGEKISFSKWNDTLQKSFEHCYYIPVDPAHDHEYDIETGIVNRRGIYKDLYRSGKLYEDYQLRPNFAIAMAVAPELFDPSKAIKCISIADKHIRGPLGMRTLDPSDLNYRPDYINGIDNDDFAVSKGRNYHQGPEWVWCIGFFFRAMLKFGMKRANSPDEILDIYQQLYLRLRAHRRHINESVWAGLAELTNKDGSFCADSCTTQAWSSSCLIDLYQEISTMEA</sequence>
<comment type="function">
    <text evidence="3">Multifunctional enzyme acting as 1,4-alpha-D-glucan:1,4-alpha-D-glucan 4-alpha-D-glycosyltransferase and amylo-1,6-glucosidase in glycogen degradation.</text>
</comment>
<dbReference type="Gene3D" id="1.50.10.10">
    <property type="match status" value="1"/>
</dbReference>
<evidence type="ECO:0000256" key="12">
    <source>
        <dbReference type="ARBA" id="ARBA00023056"/>
    </source>
</evidence>
<dbReference type="Pfam" id="PF06202">
    <property type="entry name" value="GDE_C"/>
    <property type="match status" value="1"/>
</dbReference>
<dbReference type="InterPro" id="IPR008928">
    <property type="entry name" value="6-hairpin_glycosidase_sf"/>
</dbReference>
<comment type="catalytic activity">
    <reaction evidence="2">
        <text>Hydrolysis of (1-&gt;6)-alpha-D-glucosidic branch linkages in glycogen phosphorylase limit dextrin.</text>
        <dbReference type="EC" id="3.2.1.33"/>
    </reaction>
</comment>
<evidence type="ECO:0000256" key="5">
    <source>
        <dbReference type="ARBA" id="ARBA00012560"/>
    </source>
</evidence>
<protein>
    <recommendedName>
        <fullName evidence="7">Glycogen debranching enzyme</fullName>
        <ecNumber evidence="5">2.4.1.25</ecNumber>
        <ecNumber evidence="6">3.2.1.33</ecNumber>
    </recommendedName>
    <alternativeName>
        <fullName evidence="16">Glycogen debrancher</fullName>
    </alternativeName>
</protein>
<dbReference type="Proteomes" id="UP000095023">
    <property type="component" value="Unassembled WGS sequence"/>
</dbReference>
<gene>
    <name evidence="21" type="ORF">CANCADRAFT_2729</name>
</gene>
<evidence type="ECO:0000256" key="8">
    <source>
        <dbReference type="ARBA" id="ARBA00022490"/>
    </source>
</evidence>
<dbReference type="EMBL" id="KV453842">
    <property type="protein sequence ID" value="ODV91009.1"/>
    <property type="molecule type" value="Genomic_DNA"/>
</dbReference>
<evidence type="ECO:0000256" key="4">
    <source>
        <dbReference type="ARBA" id="ARBA00004496"/>
    </source>
</evidence>
<dbReference type="InterPro" id="IPR010401">
    <property type="entry name" value="AGL/Gdb1"/>
</dbReference>
<evidence type="ECO:0000256" key="16">
    <source>
        <dbReference type="ARBA" id="ARBA00031477"/>
    </source>
</evidence>
<evidence type="ECO:0000256" key="2">
    <source>
        <dbReference type="ARBA" id="ARBA00000927"/>
    </source>
</evidence>
<dbReference type="EC" id="2.4.1.25" evidence="5"/>
<comment type="catalytic activity">
    <reaction evidence="1">
        <text>Transfers a segment of a (1-&gt;4)-alpha-D-glucan to a new position in an acceptor, which may be glucose or a (1-&gt;4)-alpha-D-glucan.</text>
        <dbReference type="EC" id="2.4.1.25"/>
    </reaction>
</comment>
<reference evidence="22" key="1">
    <citation type="submission" date="2016-02" db="EMBL/GenBank/DDBJ databases">
        <title>Comparative genomics of biotechnologically important yeasts.</title>
        <authorList>
            <consortium name="DOE Joint Genome Institute"/>
            <person name="Riley R."/>
            <person name="Haridas S."/>
            <person name="Wolfe K.H."/>
            <person name="Lopes M.R."/>
            <person name="Hittinger C.T."/>
            <person name="Goker M."/>
            <person name="Salamov A."/>
            <person name="Wisecaver J."/>
            <person name="Long T.M."/>
            <person name="Aerts A.L."/>
            <person name="Barry K."/>
            <person name="Choi C."/>
            <person name="Clum A."/>
            <person name="Coughlan A.Y."/>
            <person name="Deshpande S."/>
            <person name="Douglass A.P."/>
            <person name="Hanson S.J."/>
            <person name="Klenk H.-P."/>
            <person name="Labutti K."/>
            <person name="Lapidus A."/>
            <person name="Lindquist E."/>
            <person name="Lipzen A."/>
            <person name="Meier-Kolthoff J.P."/>
            <person name="Ohm R.A."/>
            <person name="Otillar R.P."/>
            <person name="Pangilinan J."/>
            <person name="Peng Y."/>
            <person name="Rokas A."/>
            <person name="Rosa C.A."/>
            <person name="Scheuner C."/>
            <person name="Sibirny A.A."/>
            <person name="Slot J.C."/>
            <person name="Stielow J.B."/>
            <person name="Sun H."/>
            <person name="Kurtzman C.P."/>
            <person name="Blackwell M."/>
            <person name="Jeffries T.W."/>
            <person name="Grigoriev I.V."/>
        </authorList>
    </citation>
    <scope>NUCLEOTIDE SEQUENCE [LARGE SCALE GENOMIC DNA]</scope>
    <source>
        <strain evidence="22">NRRL Y-17796</strain>
    </source>
</reference>
<dbReference type="PANTHER" id="PTHR10569:SF2">
    <property type="entry name" value="GLYCOGEN DEBRANCHING ENZYME"/>
    <property type="match status" value="1"/>
</dbReference>
<evidence type="ECO:0000256" key="6">
    <source>
        <dbReference type="ARBA" id="ARBA00012778"/>
    </source>
</evidence>
<dbReference type="InterPro" id="IPR006421">
    <property type="entry name" value="Glycogen_debranch_met"/>
</dbReference>
<dbReference type="InterPro" id="IPR032790">
    <property type="entry name" value="GDE_C"/>
</dbReference>
<evidence type="ECO:0000256" key="1">
    <source>
        <dbReference type="ARBA" id="ARBA00000439"/>
    </source>
</evidence>
<organism evidence="21 22">
    <name type="scientific">Tortispora caseinolytica NRRL Y-17796</name>
    <dbReference type="NCBI Taxonomy" id="767744"/>
    <lineage>
        <taxon>Eukaryota</taxon>
        <taxon>Fungi</taxon>
        <taxon>Dikarya</taxon>
        <taxon>Ascomycota</taxon>
        <taxon>Saccharomycotina</taxon>
        <taxon>Trigonopsidomycetes</taxon>
        <taxon>Trigonopsidales</taxon>
        <taxon>Trigonopsidaceae</taxon>
        <taxon>Tortispora</taxon>
    </lineage>
</organism>
<dbReference type="PANTHER" id="PTHR10569">
    <property type="entry name" value="GLYCOGEN DEBRANCHING ENZYME"/>
    <property type="match status" value="1"/>
</dbReference>
<evidence type="ECO:0000256" key="9">
    <source>
        <dbReference type="ARBA" id="ARBA00022676"/>
    </source>
</evidence>
<accession>A0A1E4TH04</accession>
<evidence type="ECO:0000256" key="3">
    <source>
        <dbReference type="ARBA" id="ARBA00003530"/>
    </source>
</evidence>
<proteinExistence type="inferred from homology"/>
<evidence type="ECO:0000313" key="22">
    <source>
        <dbReference type="Proteomes" id="UP000095023"/>
    </source>
</evidence>
<keyword evidence="13" id="KW-0511">Multifunctional enzyme</keyword>
<keyword evidence="14" id="KW-0326">Glycosidase</keyword>
<evidence type="ECO:0000256" key="14">
    <source>
        <dbReference type="ARBA" id="ARBA00023295"/>
    </source>
</evidence>
<dbReference type="GO" id="GO:0004134">
    <property type="term" value="F:4-alpha-glucanotransferase activity"/>
    <property type="evidence" value="ECO:0007669"/>
    <property type="project" value="UniProtKB-EC"/>
</dbReference>
<dbReference type="InterPro" id="IPR012341">
    <property type="entry name" value="6hp_glycosidase-like_sf"/>
</dbReference>
<dbReference type="Pfam" id="PF14699">
    <property type="entry name" value="hGDE_N"/>
    <property type="match status" value="1"/>
</dbReference>
<evidence type="ECO:0000313" key="21">
    <source>
        <dbReference type="EMBL" id="ODV91009.1"/>
    </source>
</evidence>
<dbReference type="FunFam" id="1.50.10.10:FF:000039">
    <property type="entry name" value="Glycogen debranching enzyme Gdb1, putative"/>
    <property type="match status" value="1"/>
</dbReference>
<dbReference type="GO" id="GO:0005978">
    <property type="term" value="P:glycogen biosynthetic process"/>
    <property type="evidence" value="ECO:0007669"/>
    <property type="project" value="UniProtKB-KW"/>
</dbReference>
<dbReference type="GO" id="GO:0004135">
    <property type="term" value="F:amylo-alpha-1,6-glucosidase activity"/>
    <property type="evidence" value="ECO:0007669"/>
    <property type="project" value="UniProtKB-EC"/>
</dbReference>
<dbReference type="FunFam" id="3.20.20.80:FF:000070">
    <property type="entry name" value="GDB1p Glycogen debranching enzyme"/>
    <property type="match status" value="1"/>
</dbReference>
<dbReference type="SUPFAM" id="SSF48208">
    <property type="entry name" value="Six-hairpin glycosidases"/>
    <property type="match status" value="1"/>
</dbReference>
<dbReference type="Gene3D" id="3.20.20.80">
    <property type="entry name" value="Glycosidases"/>
    <property type="match status" value="2"/>
</dbReference>
<feature type="domain" description="Eukaryotic glycogen debranching enzyme N-terminal" evidence="18">
    <location>
        <begin position="36"/>
        <end position="128"/>
    </location>
</feature>
<evidence type="ECO:0000259" key="18">
    <source>
        <dbReference type="Pfam" id="PF14699"/>
    </source>
</evidence>
<dbReference type="InterPro" id="IPR032792">
    <property type="entry name" value="AGL_glucanoTrfase"/>
</dbReference>
<evidence type="ECO:0000256" key="10">
    <source>
        <dbReference type="ARBA" id="ARBA00022679"/>
    </source>
</evidence>
<dbReference type="Pfam" id="PF14701">
    <property type="entry name" value="hDGE_amylase"/>
    <property type="match status" value="1"/>
</dbReference>
<dbReference type="Pfam" id="PF14702">
    <property type="entry name" value="hGDE_central"/>
    <property type="match status" value="1"/>
</dbReference>
<dbReference type="InterPro" id="IPR032788">
    <property type="entry name" value="AGL_central"/>
</dbReference>
<name>A0A1E4TH04_9ASCO</name>
<feature type="domain" description="Glycogen debranching enzyme glucanotransferase" evidence="19">
    <location>
        <begin position="133"/>
        <end position="556"/>
    </location>
</feature>
<evidence type="ECO:0000256" key="15">
    <source>
        <dbReference type="ARBA" id="ARBA00025780"/>
    </source>
</evidence>
<dbReference type="FunFam" id="3.20.20.80:FF:000242">
    <property type="entry name" value="Glycogen debranching enzyme Gdb1, putative"/>
    <property type="match status" value="1"/>
</dbReference>
<dbReference type="SUPFAM" id="SSF51445">
    <property type="entry name" value="(Trans)glycosidases"/>
    <property type="match status" value="1"/>
</dbReference>
<evidence type="ECO:0000259" key="19">
    <source>
        <dbReference type="Pfam" id="PF14701"/>
    </source>
</evidence>
<dbReference type="CDD" id="cd11327">
    <property type="entry name" value="AmyAc_Glg_debranch_2"/>
    <property type="match status" value="1"/>
</dbReference>
<comment type="similarity">
    <text evidence="15">Belongs to the glycogen debranching enzyme family.</text>
</comment>
<dbReference type="OrthoDB" id="10248904at2759"/>
<dbReference type="InterPro" id="IPR029436">
    <property type="entry name" value="AGL_euk_N"/>
</dbReference>
<keyword evidence="10" id="KW-0808">Transferase</keyword>
<feature type="domain" description="Glycogen debranching enzyme C-terminal" evidence="17">
    <location>
        <begin position="1017"/>
        <end position="1469"/>
    </location>
</feature>
<keyword evidence="9" id="KW-0328">Glycosyltransferase</keyword>